<evidence type="ECO:0000256" key="4">
    <source>
        <dbReference type="ARBA" id="ARBA00023096"/>
    </source>
</evidence>
<dbReference type="AlphaFoldDB" id="A0A0W0VK81"/>
<dbReference type="Gene3D" id="3.40.50.720">
    <property type="entry name" value="NAD(P)-binding Rossmann-like Domain"/>
    <property type="match status" value="2"/>
</dbReference>
<dbReference type="OrthoDB" id="9770208at2"/>
<dbReference type="PROSITE" id="PS00671">
    <property type="entry name" value="D_2_HYDROXYACID_DH_3"/>
    <property type="match status" value="1"/>
</dbReference>
<evidence type="ECO:0000256" key="3">
    <source>
        <dbReference type="ARBA" id="ARBA00023027"/>
    </source>
</evidence>
<evidence type="ECO:0000313" key="7">
    <source>
        <dbReference type="Proteomes" id="UP000054761"/>
    </source>
</evidence>
<sequence>MKIIADATLPALSQAFPKPFQLCVYHDRKELQQRIKNQDILLCRSTLKVDAMLLDNCPVKCIATASSGIDHIDIDYLHEKKISLLSAKGSNATAVADYVMSSVAYLKKNKWPGGKTAAVIGVGEVGRRVSQRLSAAGFNVLQYDPPKALSNFSFQTVAMEELFQCDLICVHAHLHNEPPYPSQNLLNKAFFDQLNTGTVIINASRGRIVNERDLLQNQRELIYCVDVYENEPDINKDIVFYASLCTPHIAGHSLEAKFEAVASISRQLHQKAGLTPPVYDYPQIPPVKSFASDLSWEDIVLSLYDPSRETQELKQAVNLKEPFLQLRKNHHFRHNFNVYSFHGLNSQCKSILGVKERD</sequence>
<dbReference type="GO" id="GO:0008615">
    <property type="term" value="P:pyridoxine biosynthetic process"/>
    <property type="evidence" value="ECO:0007669"/>
    <property type="project" value="UniProtKB-KW"/>
</dbReference>
<dbReference type="GO" id="GO:0030267">
    <property type="term" value="F:glyoxylate reductase (NADPH) activity"/>
    <property type="evidence" value="ECO:0007669"/>
    <property type="project" value="TreeGrafter"/>
</dbReference>
<dbReference type="Proteomes" id="UP000054761">
    <property type="component" value="Unassembled WGS sequence"/>
</dbReference>
<dbReference type="InterPro" id="IPR038251">
    <property type="entry name" value="PdxB_dimer_sf"/>
</dbReference>
<dbReference type="PANTHER" id="PTHR10996">
    <property type="entry name" value="2-HYDROXYACID DEHYDROGENASE-RELATED"/>
    <property type="match status" value="1"/>
</dbReference>
<dbReference type="Gene3D" id="3.30.1370.170">
    <property type="match status" value="1"/>
</dbReference>
<dbReference type="Pfam" id="PF02826">
    <property type="entry name" value="2-Hacid_dh_C"/>
    <property type="match status" value="1"/>
</dbReference>
<dbReference type="RefSeq" id="WP_058502096.1">
    <property type="nucleotide sequence ID" value="NZ_CAAAJA010000007.1"/>
</dbReference>
<keyword evidence="4" id="KW-0664">Pyridoxine biosynthesis</keyword>
<dbReference type="InterPro" id="IPR020921">
    <property type="entry name" value="Erythronate-4-P_DHase"/>
</dbReference>
<dbReference type="InterPro" id="IPR050223">
    <property type="entry name" value="D-isomer_2-hydroxyacid_DH"/>
</dbReference>
<proteinExistence type="predicted"/>
<dbReference type="GO" id="GO:0016618">
    <property type="term" value="F:hydroxypyruvate reductase [NAD(P)H] activity"/>
    <property type="evidence" value="ECO:0007669"/>
    <property type="project" value="TreeGrafter"/>
</dbReference>
<evidence type="ECO:0000313" key="6">
    <source>
        <dbReference type="EMBL" id="KTD20514.1"/>
    </source>
</evidence>
<keyword evidence="3" id="KW-0520">NAD</keyword>
<keyword evidence="1" id="KW-0963">Cytoplasm</keyword>
<dbReference type="STRING" id="454.Lisr_1759"/>
<dbReference type="InterPro" id="IPR006140">
    <property type="entry name" value="D-isomer_DH_NAD-bd"/>
</dbReference>
<dbReference type="SUPFAM" id="SSF51735">
    <property type="entry name" value="NAD(P)-binding Rossmann-fold domains"/>
    <property type="match status" value="1"/>
</dbReference>
<gene>
    <name evidence="6" type="primary">pdxB</name>
    <name evidence="6" type="ORF">Lisr_1759</name>
</gene>
<keyword evidence="7" id="KW-1185">Reference proteome</keyword>
<evidence type="ECO:0000259" key="5">
    <source>
        <dbReference type="Pfam" id="PF02826"/>
    </source>
</evidence>
<dbReference type="PATRIC" id="fig|454.4.peg.1909"/>
<dbReference type="SUPFAM" id="SSF52283">
    <property type="entry name" value="Formate/glycerate dehydrogenase catalytic domain-like"/>
    <property type="match status" value="1"/>
</dbReference>
<dbReference type="GO" id="GO:0051287">
    <property type="term" value="F:NAD binding"/>
    <property type="evidence" value="ECO:0007669"/>
    <property type="project" value="InterPro"/>
</dbReference>
<dbReference type="GO" id="GO:0005829">
    <property type="term" value="C:cytosol"/>
    <property type="evidence" value="ECO:0007669"/>
    <property type="project" value="TreeGrafter"/>
</dbReference>
<dbReference type="CDD" id="cd12158">
    <property type="entry name" value="ErythrP_dh"/>
    <property type="match status" value="1"/>
</dbReference>
<keyword evidence="2" id="KW-0560">Oxidoreductase</keyword>
<dbReference type="InterPro" id="IPR036291">
    <property type="entry name" value="NAD(P)-bd_dom_sf"/>
</dbReference>
<evidence type="ECO:0000256" key="1">
    <source>
        <dbReference type="ARBA" id="ARBA00022490"/>
    </source>
</evidence>
<reference evidence="6 7" key="1">
    <citation type="submission" date="2015-11" db="EMBL/GenBank/DDBJ databases">
        <title>Genomic analysis of 38 Legionella species identifies large and diverse effector repertoires.</title>
        <authorList>
            <person name="Burstein D."/>
            <person name="Amaro F."/>
            <person name="Zusman T."/>
            <person name="Lifshitz Z."/>
            <person name="Cohen O."/>
            <person name="Gilbert J.A."/>
            <person name="Pupko T."/>
            <person name="Shuman H.A."/>
            <person name="Segal G."/>
        </authorList>
    </citation>
    <scope>NUCLEOTIDE SEQUENCE [LARGE SCALE GENOMIC DNA]</scope>
    <source>
        <strain evidence="6 7">Bercovier 4</strain>
    </source>
</reference>
<dbReference type="EMBL" id="LNYH01000100">
    <property type="protein sequence ID" value="KTD20514.1"/>
    <property type="molecule type" value="Genomic_DNA"/>
</dbReference>
<feature type="domain" description="D-isomer specific 2-hydroxyacid dehydrogenase NAD-binding" evidence="5">
    <location>
        <begin position="113"/>
        <end position="250"/>
    </location>
</feature>
<dbReference type="InterPro" id="IPR029753">
    <property type="entry name" value="D-isomer_DH_CS"/>
</dbReference>
<accession>A0A0W0VK81</accession>
<dbReference type="GO" id="GO:0033711">
    <property type="term" value="F:4-phosphoerythronate dehydrogenase activity"/>
    <property type="evidence" value="ECO:0007669"/>
    <property type="project" value="InterPro"/>
</dbReference>
<comment type="caution">
    <text evidence="6">The sequence shown here is derived from an EMBL/GenBank/DDBJ whole genome shotgun (WGS) entry which is preliminary data.</text>
</comment>
<organism evidence="6 7">
    <name type="scientific">Legionella israelensis</name>
    <dbReference type="NCBI Taxonomy" id="454"/>
    <lineage>
        <taxon>Bacteria</taxon>
        <taxon>Pseudomonadati</taxon>
        <taxon>Pseudomonadota</taxon>
        <taxon>Gammaproteobacteria</taxon>
        <taxon>Legionellales</taxon>
        <taxon>Legionellaceae</taxon>
        <taxon>Legionella</taxon>
    </lineage>
</organism>
<protein>
    <submittedName>
        <fullName evidence="6">Erythronate-4-phosphate dehydrogenase</fullName>
    </submittedName>
</protein>
<dbReference type="PANTHER" id="PTHR10996:SF178">
    <property type="entry name" value="2-HYDROXYACID DEHYDROGENASE YGL185C-RELATED"/>
    <property type="match status" value="1"/>
</dbReference>
<name>A0A0W0VK81_9GAMM</name>
<evidence type="ECO:0000256" key="2">
    <source>
        <dbReference type="ARBA" id="ARBA00023002"/>
    </source>
</evidence>